<reference evidence="1 2" key="1">
    <citation type="submission" date="2024-05" db="EMBL/GenBank/DDBJ databases">
        <title>A high-quality chromosomal-level genome assembly of Topmouth culter (Culter alburnus).</title>
        <authorList>
            <person name="Zhao H."/>
        </authorList>
    </citation>
    <scope>NUCLEOTIDE SEQUENCE [LARGE SCALE GENOMIC DNA]</scope>
    <source>
        <strain evidence="1">CATC2023</strain>
        <tissue evidence="1">Muscle</tissue>
    </source>
</reference>
<sequence length="107" mass="12607">MYDAGLQLFTKDGKACARLYIKKTFTDWKDTFYYSWVGFYTSSQEAHKYYSTYQYAVNFEKMGDGTENFDVYQFKSELAIAPGVQVRFLMDKSYDKKLVETEPWKSG</sequence>
<name>A0AAW2B265_CULAL</name>
<evidence type="ECO:0000313" key="2">
    <source>
        <dbReference type="Proteomes" id="UP001479290"/>
    </source>
</evidence>
<keyword evidence="2" id="KW-1185">Reference proteome</keyword>
<dbReference type="Proteomes" id="UP001479290">
    <property type="component" value="Unassembled WGS sequence"/>
</dbReference>
<organism evidence="1 2">
    <name type="scientific">Culter alburnus</name>
    <name type="common">Topmouth culter</name>
    <dbReference type="NCBI Taxonomy" id="194366"/>
    <lineage>
        <taxon>Eukaryota</taxon>
        <taxon>Metazoa</taxon>
        <taxon>Chordata</taxon>
        <taxon>Craniata</taxon>
        <taxon>Vertebrata</taxon>
        <taxon>Euteleostomi</taxon>
        <taxon>Actinopterygii</taxon>
        <taxon>Neopterygii</taxon>
        <taxon>Teleostei</taxon>
        <taxon>Ostariophysi</taxon>
        <taxon>Cypriniformes</taxon>
        <taxon>Xenocyprididae</taxon>
        <taxon>Xenocypridinae</taxon>
        <taxon>Culter</taxon>
    </lineage>
</organism>
<comment type="caution">
    <text evidence="1">The sequence shown here is derived from an EMBL/GenBank/DDBJ whole genome shotgun (WGS) entry which is preliminary data.</text>
</comment>
<evidence type="ECO:0000313" key="1">
    <source>
        <dbReference type="EMBL" id="KAK9980076.1"/>
    </source>
</evidence>
<protein>
    <submittedName>
        <fullName evidence="1">Uncharacterized protein</fullName>
    </submittedName>
</protein>
<proteinExistence type="predicted"/>
<gene>
    <name evidence="1" type="ORF">ABG768_013473</name>
</gene>
<dbReference type="AlphaFoldDB" id="A0AAW2B265"/>
<accession>A0AAW2B265</accession>
<dbReference type="EMBL" id="JAWDJR010000002">
    <property type="protein sequence ID" value="KAK9980076.1"/>
    <property type="molecule type" value="Genomic_DNA"/>
</dbReference>